<dbReference type="PANTHER" id="PTHR42696:SF2">
    <property type="entry name" value="ASPARTATE AMMONIA-LYASE"/>
    <property type="match status" value="1"/>
</dbReference>
<dbReference type="Proteomes" id="UP001549106">
    <property type="component" value="Unassembled WGS sequence"/>
</dbReference>
<dbReference type="Gene3D" id="1.10.275.10">
    <property type="entry name" value="Fumarase/aspartase (N-terminal domain)"/>
    <property type="match status" value="1"/>
</dbReference>
<dbReference type="InterPro" id="IPR022761">
    <property type="entry name" value="Fumarate_lyase_N"/>
</dbReference>
<evidence type="ECO:0000313" key="6">
    <source>
        <dbReference type="Proteomes" id="UP001549106"/>
    </source>
</evidence>
<evidence type="ECO:0000256" key="1">
    <source>
        <dbReference type="ARBA" id="ARBA00022605"/>
    </source>
</evidence>
<evidence type="ECO:0000256" key="2">
    <source>
        <dbReference type="ARBA" id="ARBA00023239"/>
    </source>
</evidence>
<dbReference type="PROSITE" id="PS00163">
    <property type="entry name" value="FUMARATE_LYASES"/>
    <property type="match status" value="1"/>
</dbReference>
<dbReference type="EC" id="4.3.1.1" evidence="5"/>
<dbReference type="InterPro" id="IPR024083">
    <property type="entry name" value="Fumarase/histidase_N"/>
</dbReference>
<gene>
    <name evidence="5" type="ORF">ABID24_003401</name>
</gene>
<dbReference type="PANTHER" id="PTHR42696">
    <property type="entry name" value="ASPARTATE AMMONIA-LYASE"/>
    <property type="match status" value="1"/>
</dbReference>
<organism evidence="5 6">
    <name type="scientific">Blautia caecimuris</name>
    <dbReference type="NCBI Taxonomy" id="1796615"/>
    <lineage>
        <taxon>Bacteria</taxon>
        <taxon>Bacillati</taxon>
        <taxon>Bacillota</taxon>
        <taxon>Clostridia</taxon>
        <taxon>Lachnospirales</taxon>
        <taxon>Lachnospiraceae</taxon>
        <taxon>Blautia</taxon>
    </lineage>
</organism>
<reference evidence="5 6" key="1">
    <citation type="submission" date="2024-06" db="EMBL/GenBank/DDBJ databases">
        <title>Genomic Encyclopedia of Type Strains, Phase IV (KMG-IV): sequencing the most valuable type-strain genomes for metagenomic binning, comparative biology and taxonomic classification.</title>
        <authorList>
            <person name="Goeker M."/>
        </authorList>
    </citation>
    <scope>NUCLEOTIDE SEQUENCE [LARGE SCALE GENOMIC DNA]</scope>
    <source>
        <strain evidence="5 6">DSM 29492</strain>
    </source>
</reference>
<dbReference type="InterPro" id="IPR051546">
    <property type="entry name" value="Aspartate_Ammonia-Lyase"/>
</dbReference>
<dbReference type="RefSeq" id="WP_257465519.1">
    <property type="nucleotide sequence ID" value="NZ_BAABXP010000001.1"/>
</dbReference>
<dbReference type="SUPFAM" id="SSF48557">
    <property type="entry name" value="L-aspartase-like"/>
    <property type="match status" value="1"/>
</dbReference>
<keyword evidence="2 5" id="KW-0456">Lyase</keyword>
<accession>A0ABV2M6P3</accession>
<dbReference type="InterPro" id="IPR000362">
    <property type="entry name" value="Fumarate_lyase_fam"/>
</dbReference>
<evidence type="ECO:0000313" key="5">
    <source>
        <dbReference type="EMBL" id="MET3752139.1"/>
    </source>
</evidence>
<dbReference type="PRINTS" id="PR00149">
    <property type="entry name" value="FUMRATELYASE"/>
</dbReference>
<dbReference type="NCBIfam" id="NF008909">
    <property type="entry name" value="PRK12273.1"/>
    <property type="match status" value="1"/>
</dbReference>
<dbReference type="Gene3D" id="1.10.40.30">
    <property type="entry name" value="Fumarase/aspartase (C-terminal domain)"/>
    <property type="match status" value="1"/>
</dbReference>
<protein>
    <submittedName>
        <fullName evidence="5">Aspartate ammonia-lyase</fullName>
        <ecNumber evidence="5">4.3.1.1</ecNumber>
    </submittedName>
</protein>
<proteinExistence type="predicted"/>
<dbReference type="InterPro" id="IPR020557">
    <property type="entry name" value="Fumarate_lyase_CS"/>
</dbReference>
<dbReference type="EMBL" id="JBEPMJ010000038">
    <property type="protein sequence ID" value="MET3752139.1"/>
    <property type="molecule type" value="Genomic_DNA"/>
</dbReference>
<dbReference type="GO" id="GO:0008797">
    <property type="term" value="F:aspartate ammonia-lyase activity"/>
    <property type="evidence" value="ECO:0007669"/>
    <property type="project" value="UniProtKB-EC"/>
</dbReference>
<keyword evidence="1" id="KW-0028">Amino-acid biosynthesis</keyword>
<sequence>MNKNGEAEKKQDYRVEKDSIGTKDVPQNVYYGVQSLRAAENFHITGLNMHPEIINSLAYIKKAAAITNCEIGMLDKKKAKAIVQACDEILEGKLHGDFIVDPIQGGAGTSLNMNANEVIANRAIEILGGEKGDYSIINPNDDVNCGQSTNDVIPTAGKMTSLRLLKNLKKELLRLHKALCAKAKEFDHVIKMGRTQMQDAVPIRLGQEFNAYSVAVMRDIHRMDRAMEEMCTLNMGGTAVGTGINADEAYLRRIVPNLVEVSDMEFVQAYDLIDATQNLDPFVAVSGAVKACAVTLSKIANDLRLLSSGPRAGFGEINLPAKQNGSSIMPGKVNPVIPEVVNQVAFNVIGNDVTITMAAEAGQLELNAFEPIVFYCMFQSIDTLAYAVQTFVDNCVTGITANETRCRYLVENSVGIITAICPHVGYQKAADIAKKAIRTGESVRSLILKEGLLNEEQLDHVLDPVNMTEPGISGKEILMANDK</sequence>
<comment type="caution">
    <text evidence="5">The sequence shown here is derived from an EMBL/GenBank/DDBJ whole genome shotgun (WGS) entry which is preliminary data.</text>
</comment>
<dbReference type="Pfam" id="PF00206">
    <property type="entry name" value="Lyase_1"/>
    <property type="match status" value="1"/>
</dbReference>
<evidence type="ECO:0000259" key="4">
    <source>
        <dbReference type="Pfam" id="PF10415"/>
    </source>
</evidence>
<dbReference type="CDD" id="cd01357">
    <property type="entry name" value="Aspartase"/>
    <property type="match status" value="1"/>
</dbReference>
<dbReference type="InterPro" id="IPR008948">
    <property type="entry name" value="L-Aspartase-like"/>
</dbReference>
<feature type="domain" description="Fumarase C C-terminal" evidence="4">
    <location>
        <begin position="416"/>
        <end position="469"/>
    </location>
</feature>
<name>A0ABV2M6P3_9FIRM</name>
<dbReference type="Gene3D" id="1.20.200.10">
    <property type="entry name" value="Fumarase/aspartase (Central domain)"/>
    <property type="match status" value="1"/>
</dbReference>
<keyword evidence="6" id="KW-1185">Reference proteome</keyword>
<feature type="domain" description="Fumarate lyase N-terminal" evidence="3">
    <location>
        <begin position="22"/>
        <end position="350"/>
    </location>
</feature>
<dbReference type="InterPro" id="IPR018951">
    <property type="entry name" value="Fumarase_C_C"/>
</dbReference>
<dbReference type="Pfam" id="PF10415">
    <property type="entry name" value="FumaraseC_C"/>
    <property type="match status" value="1"/>
</dbReference>
<evidence type="ECO:0000259" key="3">
    <source>
        <dbReference type="Pfam" id="PF00206"/>
    </source>
</evidence>